<evidence type="ECO:0000313" key="2">
    <source>
        <dbReference type="EMBL" id="MDQ6600416.1"/>
    </source>
</evidence>
<dbReference type="AlphaFoldDB" id="A0A4V6PMF7"/>
<gene>
    <name evidence="3" type="ORF">E2K98_08755</name>
    <name evidence="2" type="ORF">RCG21_29545</name>
</gene>
<keyword evidence="5" id="KW-1185">Reference proteome</keyword>
<dbReference type="InterPro" id="IPR016181">
    <property type="entry name" value="Acyl_CoA_acyltransferase"/>
</dbReference>
<keyword evidence="2" id="KW-0012">Acyltransferase</keyword>
<dbReference type="Proteomes" id="UP001178888">
    <property type="component" value="Unassembled WGS sequence"/>
</dbReference>
<dbReference type="CDD" id="cd04301">
    <property type="entry name" value="NAT_SF"/>
    <property type="match status" value="1"/>
</dbReference>
<organism evidence="3 4">
    <name type="scientific">Bacillus salipaludis</name>
    <dbReference type="NCBI Taxonomy" id="2547811"/>
    <lineage>
        <taxon>Bacteria</taxon>
        <taxon>Bacillati</taxon>
        <taxon>Bacillota</taxon>
        <taxon>Bacilli</taxon>
        <taxon>Bacillales</taxon>
        <taxon>Bacillaceae</taxon>
        <taxon>Bacillus</taxon>
    </lineage>
</organism>
<name>A0A4V6PMF7_9BACI</name>
<dbReference type="Proteomes" id="UP000295132">
    <property type="component" value="Unassembled WGS sequence"/>
</dbReference>
<evidence type="ECO:0000313" key="3">
    <source>
        <dbReference type="EMBL" id="TDK62146.1"/>
    </source>
</evidence>
<dbReference type="RefSeq" id="WP_133333876.1">
    <property type="nucleotide sequence ID" value="NZ_JAVGVR010000001.1"/>
</dbReference>
<dbReference type="InterPro" id="IPR038764">
    <property type="entry name" value="GNAT_N_AcTrfase_prd"/>
</dbReference>
<evidence type="ECO:0000259" key="1">
    <source>
        <dbReference type="PROSITE" id="PS51186"/>
    </source>
</evidence>
<keyword evidence="3" id="KW-0808">Transferase</keyword>
<dbReference type="EMBL" id="SMYO01000004">
    <property type="protein sequence ID" value="TDK62146.1"/>
    <property type="molecule type" value="Genomic_DNA"/>
</dbReference>
<dbReference type="EC" id="2.3.1.-" evidence="2"/>
<evidence type="ECO:0000313" key="5">
    <source>
        <dbReference type="Proteomes" id="UP001178888"/>
    </source>
</evidence>
<evidence type="ECO:0000313" key="4">
    <source>
        <dbReference type="Proteomes" id="UP000295132"/>
    </source>
</evidence>
<dbReference type="SUPFAM" id="SSF55729">
    <property type="entry name" value="Acyl-CoA N-acyltransferases (Nat)"/>
    <property type="match status" value="1"/>
</dbReference>
<dbReference type="Gene3D" id="3.40.630.30">
    <property type="match status" value="1"/>
</dbReference>
<dbReference type="PANTHER" id="PTHR41700">
    <property type="entry name" value="GCN5-RELATED N-ACETYLTRANSFERASE"/>
    <property type="match status" value="1"/>
</dbReference>
<dbReference type="GO" id="GO:0016747">
    <property type="term" value="F:acyltransferase activity, transferring groups other than amino-acyl groups"/>
    <property type="evidence" value="ECO:0007669"/>
    <property type="project" value="InterPro"/>
</dbReference>
<reference evidence="3 4" key="1">
    <citation type="submission" date="2019-03" db="EMBL/GenBank/DDBJ databases">
        <title>Bacillus niacini sp. nov. a Nicotinate-Metabolizing Mesophile Isolated from Soil.</title>
        <authorList>
            <person name="Zhang G."/>
        </authorList>
    </citation>
    <scope>NUCLEOTIDE SEQUENCE [LARGE SCALE GENOMIC DNA]</scope>
    <source>
        <strain evidence="3 4">WN066</strain>
    </source>
</reference>
<sequence length="277" mass="31649">MNSTVEVRQIKTIEELKQVQQLEKAVWGDPAIPIHQTLTAVKNGGIVVGAYEKNQLVGFSYGFPGFVNGKPYLCSHMLGIDENYRGQGIGEFLKKEQKNAAIEMGYDLLTWTYDPLESVNAFLNLTKLKAICSTYVKNCYGEMKDGLNQGLPSDRFQVEWWITNPYIEEKHQDDLAAIERVPYVQTADGLPQLAEVDPSSFFNSEALLIPVSNQFQQMKKDYPELALDWRLKTRELFESLFANGFTAVRVVKTADEPVHYYLLKKRDLLPVERRPFK</sequence>
<dbReference type="Pfam" id="PF00583">
    <property type="entry name" value="Acetyltransf_1"/>
    <property type="match status" value="1"/>
</dbReference>
<feature type="domain" description="N-acetyltransferase" evidence="1">
    <location>
        <begin position="5"/>
        <end position="165"/>
    </location>
</feature>
<accession>A0A4V6PMF7</accession>
<reference evidence="2" key="2">
    <citation type="submission" date="2023-08" db="EMBL/GenBank/DDBJ databases">
        <title>Nitrogen cycling bacteria in agricultural field soils.</title>
        <authorList>
            <person name="Jang J."/>
        </authorList>
    </citation>
    <scope>NUCLEOTIDE SEQUENCE</scope>
    <source>
        <strain evidence="2">PS3-36</strain>
    </source>
</reference>
<comment type="caution">
    <text evidence="3">The sequence shown here is derived from an EMBL/GenBank/DDBJ whole genome shotgun (WGS) entry which is preliminary data.</text>
</comment>
<proteinExistence type="predicted"/>
<protein>
    <submittedName>
        <fullName evidence="3">GNAT family N-acetyltransferase</fullName>
        <ecNumber evidence="2">2.3.1.-</ecNumber>
    </submittedName>
</protein>
<dbReference type="PROSITE" id="PS51186">
    <property type="entry name" value="GNAT"/>
    <property type="match status" value="1"/>
</dbReference>
<dbReference type="EMBL" id="JAVGVR010000001">
    <property type="protein sequence ID" value="MDQ6600416.1"/>
    <property type="molecule type" value="Genomic_DNA"/>
</dbReference>
<dbReference type="InterPro" id="IPR000182">
    <property type="entry name" value="GNAT_dom"/>
</dbReference>
<dbReference type="PANTHER" id="PTHR41700:SF1">
    <property type="entry name" value="N-ACETYLTRANSFERASE DOMAIN-CONTAINING PROTEIN"/>
    <property type="match status" value="1"/>
</dbReference>